<dbReference type="Gene3D" id="1.25.40.10">
    <property type="entry name" value="Tetratricopeptide repeat domain"/>
    <property type="match status" value="1"/>
</dbReference>
<feature type="signal peptide" evidence="1">
    <location>
        <begin position="1"/>
        <end position="19"/>
    </location>
</feature>
<evidence type="ECO:0000313" key="3">
    <source>
        <dbReference type="Proteomes" id="UP000325302"/>
    </source>
</evidence>
<dbReference type="EMBL" id="SMRS01000006">
    <property type="protein sequence ID" value="KAA0874418.1"/>
    <property type="molecule type" value="Genomic_DNA"/>
</dbReference>
<keyword evidence="1" id="KW-0732">Signal</keyword>
<organism evidence="2 3">
    <name type="scientific">Nitrincola tapanii</name>
    <dbReference type="NCBI Taxonomy" id="1708751"/>
    <lineage>
        <taxon>Bacteria</taxon>
        <taxon>Pseudomonadati</taxon>
        <taxon>Pseudomonadota</taxon>
        <taxon>Gammaproteobacteria</taxon>
        <taxon>Oceanospirillales</taxon>
        <taxon>Oceanospirillaceae</taxon>
        <taxon>Nitrincola</taxon>
    </lineage>
</organism>
<dbReference type="AlphaFoldDB" id="A0A5A9W2Q9"/>
<proteinExistence type="predicted"/>
<dbReference type="SUPFAM" id="SSF81901">
    <property type="entry name" value="HCP-like"/>
    <property type="match status" value="1"/>
</dbReference>
<dbReference type="OrthoDB" id="5365194at2"/>
<keyword evidence="3" id="KW-1185">Reference proteome</keyword>
<dbReference type="Pfam" id="PF08238">
    <property type="entry name" value="Sel1"/>
    <property type="match status" value="2"/>
</dbReference>
<reference evidence="2 3" key="1">
    <citation type="submission" date="2019-03" db="EMBL/GenBank/DDBJ databases">
        <title>Nitrincola sp. nov. isolated from an Indian soda lake.</title>
        <authorList>
            <person name="Joshi A."/>
            <person name="Thite S.V."/>
            <person name="Joseph N."/>
            <person name="Dhotre D."/>
            <person name="Moorthy M."/>
            <person name="Shouche Y.S."/>
        </authorList>
    </citation>
    <scope>NUCLEOTIDE SEQUENCE [LARGE SCALE GENOMIC DNA]</scope>
    <source>
        <strain evidence="2 3">MEB193</strain>
    </source>
</reference>
<name>A0A5A9W2Q9_9GAMM</name>
<gene>
    <name evidence="2" type="ORF">E1H14_09095</name>
</gene>
<comment type="caution">
    <text evidence="2">The sequence shown here is derived from an EMBL/GenBank/DDBJ whole genome shotgun (WGS) entry which is preliminary data.</text>
</comment>
<dbReference type="InterPro" id="IPR011990">
    <property type="entry name" value="TPR-like_helical_dom_sf"/>
</dbReference>
<sequence>MRLLILLMLCGLGAVQAQADSQYSQYIDSDKRIKCLYGYVAGKTGDHATAIQIFEDCIARWDDVYSMIWLAQIYESGVGVPQDLVYATELMRRGAEQEGPYTSLARYHYALALFEGKGVEVDQMAGQHWMQQAAAEGFTAARVYLSERGLALPALNPEQEGEEP</sequence>
<dbReference type="InterPro" id="IPR006597">
    <property type="entry name" value="Sel1-like"/>
</dbReference>
<evidence type="ECO:0000256" key="1">
    <source>
        <dbReference type="SAM" id="SignalP"/>
    </source>
</evidence>
<dbReference type="Proteomes" id="UP000325302">
    <property type="component" value="Unassembled WGS sequence"/>
</dbReference>
<accession>A0A5A9W2Q9</accession>
<dbReference type="SMART" id="SM00671">
    <property type="entry name" value="SEL1"/>
    <property type="match status" value="2"/>
</dbReference>
<protein>
    <submittedName>
        <fullName evidence="2">Sel1 repeat family protein</fullName>
    </submittedName>
</protein>
<feature type="chain" id="PRO_5022730797" evidence="1">
    <location>
        <begin position="20"/>
        <end position="164"/>
    </location>
</feature>
<dbReference type="RefSeq" id="WP_149391151.1">
    <property type="nucleotide sequence ID" value="NZ_SMRS01000006.1"/>
</dbReference>
<evidence type="ECO:0000313" key="2">
    <source>
        <dbReference type="EMBL" id="KAA0874418.1"/>
    </source>
</evidence>